<comment type="catalytic activity">
    <reaction evidence="1">
        <text>RNA(n) + a ribonucleoside 5'-triphosphate = RNA(n+1) + diphosphate</text>
        <dbReference type="Rhea" id="RHEA:21248"/>
        <dbReference type="Rhea" id="RHEA-COMP:14527"/>
        <dbReference type="Rhea" id="RHEA-COMP:17342"/>
        <dbReference type="ChEBI" id="CHEBI:33019"/>
        <dbReference type="ChEBI" id="CHEBI:61557"/>
        <dbReference type="ChEBI" id="CHEBI:140395"/>
        <dbReference type="EC" id="2.7.7.48"/>
    </reaction>
</comment>
<comment type="caution">
    <text evidence="4">The sequence shown here is derived from an EMBL/GenBank/DDBJ whole genome shotgun (WGS) entry which is preliminary data.</text>
</comment>
<keyword evidence="1" id="KW-0694">RNA-binding</keyword>
<dbReference type="PANTHER" id="PTHR23079">
    <property type="entry name" value="RNA-DEPENDENT RNA POLYMERASE"/>
    <property type="match status" value="1"/>
</dbReference>
<keyword evidence="1" id="KW-0548">Nucleotidyltransferase</keyword>
<dbReference type="Gene3D" id="1.10.8.790">
    <property type="entry name" value="RNA-dependent RNA polymerase, slab domain, helical subdomain-like"/>
    <property type="match status" value="1"/>
</dbReference>
<evidence type="ECO:0000256" key="2">
    <source>
        <dbReference type="SAM" id="MobiDB-lite"/>
    </source>
</evidence>
<sequence>MDVPKIRQRRSQAIAIVDEIPVRSRISSLVCETQHEADQVVLDGNENRASLCLETPSPNPDGFSNTYSNHSAPDEDISPTSSVIDAMEELFIHYSQSETHDSTAGPGCARFPGPSCQQINTVKTRHSGRDPKQLVESSFVNSLKYVWPKCPIGMANAPMMYFPTWKDQDIFWNDLRQHICFQGRDFPPKCDRDIWVQGHVCDLNTTEAVVYKAKLRFDHLNQIPKLELEIPVYEKGSRLRRKFGFNQFMELQLLFSNRCKKILSDQDKKEALAKWFVWERHPFLSRKWVALFIENTKPVKEQRGFATHTWIGKHVTLFCEQEEDLNFASSFCGTASQPNVLSASKSSDFVSNRYALLDWLLSLNQNADEPYIKLFHRISLGLSKTTPTITLAEHSIRRRVTDIKSRKGLLMNDGIGRISYSLLQQVRHIMRLDYLPAAIQGRIGSAKGIWMLDIASSPSDAQWIETYPSQEKWDCNWSDPVHRTLEVLTASSELRPAELNLQFIPILQEQAIDQHLMRTVISERIDQHLRRDLDDVKKALETPEYFRRWIQTTASAKSGDSQHIASWFVGGLPMDWPKTMSFLADGGFDPRRLEFLNTMMYDHQMKRWERMQKKLKIGIAQSTYALMTVDFQGILAPNEVHLCFSRPFDNGNGSLYDIGGFDVLVARCPAHLPSDIQKVKAVFKPELRHLKDIILFSSLGDESLASKLSGGDYDGDKAWVCWDPDIVNNFESAEVPSTVSFDEYFRPNTQKLGNLVSRHGEPDYIEAFFEEAFNFHLGPSFMGVCTSYKENLSYHLNSVGNETIVNLSMLLSNLVDQEKSGFEFNETIWRRIRKEKCGGKMFLQVPAYKTGDLGTLSTSSHPIDSLKFSMHQSLNEVLQDFSTYRQNSGTGTDRTKLADFDPELVAYWDDFEKEAERVISLVDSSSCWLRDLRSSLIREIDACLSHWGKAMSGKHPYPIKVIPVYERWKKISPPLVKTSAVATIMTSSFDVGTALGKWELLKASLTFKRHHRCTTRMRRDRKDDMLTPVPIVSRIYRTLRPDRRLLERVLTDNDQDSDDD</sequence>
<dbReference type="GO" id="GO:0030422">
    <property type="term" value="P:siRNA processing"/>
    <property type="evidence" value="ECO:0007669"/>
    <property type="project" value="TreeGrafter"/>
</dbReference>
<dbReference type="PANTHER" id="PTHR23079:SF14">
    <property type="entry name" value="RNA-DEPENDENT RNA POLYMERASE"/>
    <property type="match status" value="1"/>
</dbReference>
<dbReference type="GO" id="GO:0003723">
    <property type="term" value="F:RNA binding"/>
    <property type="evidence" value="ECO:0007669"/>
    <property type="project" value="UniProtKB-KW"/>
</dbReference>
<keyword evidence="5" id="KW-1185">Reference proteome</keyword>
<evidence type="ECO:0000259" key="3">
    <source>
        <dbReference type="Pfam" id="PF05183"/>
    </source>
</evidence>
<dbReference type="OrthoDB" id="10055769at2759"/>
<reference evidence="4 5" key="1">
    <citation type="journal article" date="2018" name="PLoS Pathog.">
        <title>Evolution of structural diversity of trichothecenes, a family of toxins produced by plant pathogenic and entomopathogenic fungi.</title>
        <authorList>
            <person name="Proctor R.H."/>
            <person name="McCormick S.P."/>
            <person name="Kim H.S."/>
            <person name="Cardoza R.E."/>
            <person name="Stanley A.M."/>
            <person name="Lindo L."/>
            <person name="Kelly A."/>
            <person name="Brown D.W."/>
            <person name="Lee T."/>
            <person name="Vaughan M.M."/>
            <person name="Alexander N.J."/>
            <person name="Busman M."/>
            <person name="Gutierrez S."/>
        </authorList>
    </citation>
    <scope>NUCLEOTIDE SEQUENCE [LARGE SCALE GENOMIC DNA]</scope>
    <source>
        <strain evidence="4 5">NRRL 20695</strain>
    </source>
</reference>
<keyword evidence="1" id="KW-0808">Transferase</keyword>
<keyword evidence="1" id="KW-0696">RNA-directed RNA polymerase</keyword>
<dbReference type="Proteomes" id="UP000266234">
    <property type="component" value="Unassembled WGS sequence"/>
</dbReference>
<evidence type="ECO:0000313" key="4">
    <source>
        <dbReference type="EMBL" id="RGP77965.1"/>
    </source>
</evidence>
<dbReference type="GO" id="GO:0003968">
    <property type="term" value="F:RNA-directed RNA polymerase activity"/>
    <property type="evidence" value="ECO:0007669"/>
    <property type="project" value="UniProtKB-KW"/>
</dbReference>
<proteinExistence type="inferred from homology"/>
<gene>
    <name evidence="4" type="ORF">FLONG3_3922</name>
</gene>
<dbReference type="GO" id="GO:0031380">
    <property type="term" value="C:nuclear RNA-directed RNA polymerase complex"/>
    <property type="evidence" value="ECO:0007669"/>
    <property type="project" value="TreeGrafter"/>
</dbReference>
<feature type="region of interest" description="Disordered" evidence="2">
    <location>
        <begin position="52"/>
        <end position="79"/>
    </location>
</feature>
<dbReference type="InterPro" id="IPR057596">
    <property type="entry name" value="RDRP_core"/>
</dbReference>
<evidence type="ECO:0000256" key="1">
    <source>
        <dbReference type="RuleBase" id="RU363098"/>
    </source>
</evidence>
<dbReference type="STRING" id="694270.A0A395T162"/>
<protein>
    <recommendedName>
        <fullName evidence="1">RNA-dependent RNA polymerase</fullName>
        <ecNumber evidence="1">2.7.7.48</ecNumber>
    </recommendedName>
</protein>
<accession>A0A395T162</accession>
<dbReference type="EMBL" id="PXOG01000081">
    <property type="protein sequence ID" value="RGP77965.1"/>
    <property type="molecule type" value="Genomic_DNA"/>
</dbReference>
<organism evidence="4 5">
    <name type="scientific">Fusarium longipes</name>
    <dbReference type="NCBI Taxonomy" id="694270"/>
    <lineage>
        <taxon>Eukaryota</taxon>
        <taxon>Fungi</taxon>
        <taxon>Dikarya</taxon>
        <taxon>Ascomycota</taxon>
        <taxon>Pezizomycotina</taxon>
        <taxon>Sordariomycetes</taxon>
        <taxon>Hypocreomycetidae</taxon>
        <taxon>Hypocreales</taxon>
        <taxon>Nectriaceae</taxon>
        <taxon>Fusarium</taxon>
    </lineage>
</organism>
<feature type="domain" description="RDRP core" evidence="3">
    <location>
        <begin position="228"/>
        <end position="869"/>
    </location>
</feature>
<dbReference type="InterPro" id="IPR007855">
    <property type="entry name" value="RDRP"/>
</dbReference>
<dbReference type="Pfam" id="PF05183">
    <property type="entry name" value="RdRP"/>
    <property type="match status" value="1"/>
</dbReference>
<name>A0A395T162_9HYPO</name>
<feature type="compositionally biased region" description="Polar residues" evidence="2">
    <location>
        <begin position="62"/>
        <end position="71"/>
    </location>
</feature>
<dbReference type="AlphaFoldDB" id="A0A395T162"/>
<comment type="similarity">
    <text evidence="1">Belongs to the RdRP family.</text>
</comment>
<evidence type="ECO:0000313" key="5">
    <source>
        <dbReference type="Proteomes" id="UP000266234"/>
    </source>
</evidence>
<dbReference type="EC" id="2.7.7.48" evidence="1"/>